<gene>
    <name evidence="2" type="ORF">CWR45_06570</name>
</gene>
<comment type="caution">
    <text evidence="2">The sequence shown here is derived from an EMBL/GenBank/DDBJ whole genome shotgun (WGS) entry which is preliminary data.</text>
</comment>
<organism evidence="2 3">
    <name type="scientific">Oceanobacillus chungangensis</name>
    <dbReference type="NCBI Taxonomy" id="1229152"/>
    <lineage>
        <taxon>Bacteria</taxon>
        <taxon>Bacillati</taxon>
        <taxon>Bacillota</taxon>
        <taxon>Bacilli</taxon>
        <taxon>Bacillales</taxon>
        <taxon>Bacillaceae</taxon>
        <taxon>Oceanobacillus</taxon>
    </lineage>
</organism>
<feature type="domain" description="NERD" evidence="1">
    <location>
        <begin position="41"/>
        <end position="156"/>
    </location>
</feature>
<dbReference type="Pfam" id="PF08378">
    <property type="entry name" value="NERD"/>
    <property type="match status" value="1"/>
</dbReference>
<keyword evidence="3" id="KW-1185">Reference proteome</keyword>
<reference evidence="3" key="1">
    <citation type="submission" date="2017-11" db="EMBL/GenBank/DDBJ databases">
        <authorList>
            <person name="Zhu W."/>
        </authorList>
    </citation>
    <scope>NUCLEOTIDE SEQUENCE [LARGE SCALE GENOMIC DNA]</scope>
    <source>
        <strain evidence="3">CAU 1051</strain>
    </source>
</reference>
<evidence type="ECO:0000313" key="2">
    <source>
        <dbReference type="EMBL" id="RDW19735.1"/>
    </source>
</evidence>
<name>A0A3D8PXW9_9BACI</name>
<evidence type="ECO:0000259" key="1">
    <source>
        <dbReference type="PROSITE" id="PS50965"/>
    </source>
</evidence>
<dbReference type="PROSITE" id="PS50965">
    <property type="entry name" value="NERD"/>
    <property type="match status" value="1"/>
</dbReference>
<accession>A0A3D8PXW9</accession>
<dbReference type="AlphaFoldDB" id="A0A3D8PXW9"/>
<dbReference type="OrthoDB" id="569879at2"/>
<evidence type="ECO:0000313" key="3">
    <source>
        <dbReference type="Proteomes" id="UP000256520"/>
    </source>
</evidence>
<protein>
    <submittedName>
        <fullName evidence="2">Nuclease</fullName>
    </submittedName>
</protein>
<sequence length="323" mass="37008">MIVMPLKVPRNLLQTEALNRRMPSTHPKKEIANISAKNMRAGYNGELGLEYPLSFLPHDDNLIFYHLRIPDNNGYFQMDALILTSKFILIIEAKNIYGTISFDDMGQAIRSTDEKVDIFTNPIEQVNLQHLRLLQWLREGGFSKMPIPIEKIVAYSGTSTILRNLVNDKTISDTVMRTERILTKITEIERKYQTVCLSEEQLKNLSSQLVSAHSPEDENVLGKYNVSYEELIKGVFCPECNAVPMQWRAGKWVCSYCNTVSKIAHRNALEDYALLISERVSNQQARDFLQMKSDNMVKGLLKNENFDQIGKNKGRKYLIGNNN</sequence>
<dbReference type="InterPro" id="IPR011528">
    <property type="entry name" value="NERD"/>
</dbReference>
<dbReference type="Proteomes" id="UP000256520">
    <property type="component" value="Unassembled WGS sequence"/>
</dbReference>
<dbReference type="EMBL" id="PIOD01000006">
    <property type="protein sequence ID" value="RDW19735.1"/>
    <property type="molecule type" value="Genomic_DNA"/>
</dbReference>
<proteinExistence type="predicted"/>